<dbReference type="Pfam" id="PF21351">
    <property type="entry name" value="TetR_C_41"/>
    <property type="match status" value="1"/>
</dbReference>
<dbReference type="Proteomes" id="UP000307768">
    <property type="component" value="Unassembled WGS sequence"/>
</dbReference>
<keyword evidence="1" id="KW-0805">Transcription regulation</keyword>
<dbReference type="PANTHER" id="PTHR47506">
    <property type="entry name" value="TRANSCRIPTIONAL REGULATORY PROTEIN"/>
    <property type="match status" value="1"/>
</dbReference>
<dbReference type="Gene3D" id="1.10.357.10">
    <property type="entry name" value="Tetracycline Repressor, domain 2"/>
    <property type="match status" value="1"/>
</dbReference>
<name>A0A5Q6RXP8_9ACTN</name>
<evidence type="ECO:0000313" key="6">
    <source>
        <dbReference type="EMBL" id="KAA1422818.1"/>
    </source>
</evidence>
<evidence type="ECO:0000256" key="4">
    <source>
        <dbReference type="PROSITE-ProRule" id="PRU00335"/>
    </source>
</evidence>
<dbReference type="SUPFAM" id="SSF46689">
    <property type="entry name" value="Homeodomain-like"/>
    <property type="match status" value="1"/>
</dbReference>
<dbReference type="InterPro" id="IPR001647">
    <property type="entry name" value="HTH_TetR"/>
</dbReference>
<comment type="caution">
    <text evidence="6">The sequence shown here is derived from an EMBL/GenBank/DDBJ whole genome shotgun (WGS) entry which is preliminary data.</text>
</comment>
<dbReference type="OrthoDB" id="9805134at2"/>
<evidence type="ECO:0000259" key="5">
    <source>
        <dbReference type="PROSITE" id="PS50977"/>
    </source>
</evidence>
<dbReference type="EMBL" id="VDFQ02000003">
    <property type="protein sequence ID" value="KAA1422818.1"/>
    <property type="molecule type" value="Genomic_DNA"/>
</dbReference>
<dbReference type="Pfam" id="PF00440">
    <property type="entry name" value="TetR_N"/>
    <property type="match status" value="1"/>
</dbReference>
<keyword evidence="2 4" id="KW-0238">DNA-binding</keyword>
<evidence type="ECO:0000256" key="3">
    <source>
        <dbReference type="ARBA" id="ARBA00023163"/>
    </source>
</evidence>
<dbReference type="InterPro" id="IPR009057">
    <property type="entry name" value="Homeodomain-like_sf"/>
</dbReference>
<dbReference type="AlphaFoldDB" id="A0A5Q6RXP8"/>
<protein>
    <submittedName>
        <fullName evidence="6">TetR/AcrR family transcriptional regulator</fullName>
    </submittedName>
</protein>
<dbReference type="PROSITE" id="PS50977">
    <property type="entry name" value="HTH_TETR_2"/>
    <property type="match status" value="1"/>
</dbReference>
<evidence type="ECO:0000313" key="7">
    <source>
        <dbReference type="Proteomes" id="UP000307768"/>
    </source>
</evidence>
<proteinExistence type="predicted"/>
<accession>A0A5Q6RXP8</accession>
<dbReference type="RefSeq" id="WP_149769768.1">
    <property type="nucleotide sequence ID" value="NZ_VDFQ02000003.1"/>
</dbReference>
<evidence type="ECO:0000256" key="1">
    <source>
        <dbReference type="ARBA" id="ARBA00023015"/>
    </source>
</evidence>
<dbReference type="PRINTS" id="PR00455">
    <property type="entry name" value="HTHTETR"/>
</dbReference>
<feature type="domain" description="HTH tetR-type" evidence="5">
    <location>
        <begin position="10"/>
        <end position="70"/>
    </location>
</feature>
<evidence type="ECO:0000256" key="2">
    <source>
        <dbReference type="ARBA" id="ARBA00023125"/>
    </source>
</evidence>
<gene>
    <name evidence="6" type="ORF">FE697_011730</name>
</gene>
<keyword evidence="3" id="KW-0804">Transcription</keyword>
<dbReference type="InterPro" id="IPR049484">
    <property type="entry name" value="Rv0078-like_C"/>
</dbReference>
<feature type="DNA-binding region" description="H-T-H motif" evidence="4">
    <location>
        <begin position="33"/>
        <end position="52"/>
    </location>
</feature>
<sequence>MGRSTKAQSAINRAHLVDLACELFAERGYESVGLDDVAAAAGQTRGAVYHHFGSKRGLFLAALTQAQEAVAHVVAEAAAATTDPWDALVAGCHAFLDAAADDSVRRILLVDGPSVVGWQEWRELDAVNSRRLLEEGLRELEAHGDLDDGSAAALAVTLSGAMNEAALWTAEAGGRTRAEAHAALTAILGGLRREGRPAARPQR</sequence>
<reference evidence="6 7" key="1">
    <citation type="submission" date="2019-09" db="EMBL/GenBank/DDBJ databases">
        <title>Mumia zhuanghuii sp. nov. isolated from the intestinal contents of plateau pika (Ochotona curzoniae) in the Qinghai-Tibet plateau of China.</title>
        <authorList>
            <person name="Tian Z."/>
        </authorList>
    </citation>
    <scope>NUCLEOTIDE SEQUENCE [LARGE SCALE GENOMIC DNA]</scope>
    <source>
        <strain evidence="7">350</strain>
    </source>
</reference>
<dbReference type="PANTHER" id="PTHR47506:SF1">
    <property type="entry name" value="HTH-TYPE TRANSCRIPTIONAL REGULATOR YJDC"/>
    <property type="match status" value="1"/>
</dbReference>
<organism evidence="6 7">
    <name type="scientific">Mumia zhuanghuii</name>
    <dbReference type="NCBI Taxonomy" id="2585211"/>
    <lineage>
        <taxon>Bacteria</taxon>
        <taxon>Bacillati</taxon>
        <taxon>Actinomycetota</taxon>
        <taxon>Actinomycetes</taxon>
        <taxon>Propionibacteriales</taxon>
        <taxon>Nocardioidaceae</taxon>
        <taxon>Mumia</taxon>
    </lineage>
</organism>
<dbReference type="GO" id="GO:0003677">
    <property type="term" value="F:DNA binding"/>
    <property type="evidence" value="ECO:0007669"/>
    <property type="project" value="UniProtKB-UniRule"/>
</dbReference>